<dbReference type="InterPro" id="IPR011010">
    <property type="entry name" value="DNA_brk_join_enz"/>
</dbReference>
<dbReference type="RefSeq" id="WP_349662084.1">
    <property type="nucleotide sequence ID" value="NZ_JBEGDG010000035.1"/>
</dbReference>
<comment type="caution">
    <text evidence="2">The sequence shown here is derived from an EMBL/GenBank/DDBJ whole genome shotgun (WGS) entry which is preliminary data.</text>
</comment>
<gene>
    <name evidence="2" type="ORF">ABNX05_24505</name>
</gene>
<proteinExistence type="predicted"/>
<dbReference type="SUPFAM" id="SSF56349">
    <property type="entry name" value="DNA breaking-rejoining enzymes"/>
    <property type="match status" value="1"/>
</dbReference>
<evidence type="ECO:0000256" key="1">
    <source>
        <dbReference type="ARBA" id="ARBA00023125"/>
    </source>
</evidence>
<organism evidence="2 3">
    <name type="scientific">Lysinibacillus zambalensis</name>
    <dbReference type="NCBI Taxonomy" id="3160866"/>
    <lineage>
        <taxon>Bacteria</taxon>
        <taxon>Bacillati</taxon>
        <taxon>Bacillota</taxon>
        <taxon>Bacilli</taxon>
        <taxon>Bacillales</taxon>
        <taxon>Bacillaceae</taxon>
        <taxon>Lysinibacillus</taxon>
    </lineage>
</organism>
<dbReference type="Proteomes" id="UP001478862">
    <property type="component" value="Unassembled WGS sequence"/>
</dbReference>
<dbReference type="InterPro" id="IPR010998">
    <property type="entry name" value="Integrase_recombinase_N"/>
</dbReference>
<protein>
    <recommendedName>
        <fullName evidence="4">Core-binding (CB) domain-containing protein</fullName>
    </recommendedName>
</protein>
<evidence type="ECO:0008006" key="4">
    <source>
        <dbReference type="Google" id="ProtNLM"/>
    </source>
</evidence>
<dbReference type="EMBL" id="JBEGDG010000035">
    <property type="protein sequence ID" value="MEQ6357771.1"/>
    <property type="molecule type" value="Genomic_DNA"/>
</dbReference>
<sequence length="138" mass="16212">MIDVKPIRLKGNRISAYSALIIVKEQMRLSGIRKQTIKEYDYNFRRLLTNMNVEYLDEITVEILFGFILSLGDVKEITKQSKLRVIKAILNRIFDNGWIERRFWKDIKIKVDGKIKPPANENNLAIRLSLLNMSNFIL</sequence>
<keyword evidence="1" id="KW-0238">DNA-binding</keyword>
<evidence type="ECO:0000313" key="2">
    <source>
        <dbReference type="EMBL" id="MEQ6357771.1"/>
    </source>
</evidence>
<name>A0ABV1MZ30_9BACI</name>
<reference evidence="2 3" key="1">
    <citation type="submission" date="2024-06" db="EMBL/GenBank/DDBJ databases">
        <title>Lysinibacillus zambalefons sp. nov., a Novel Firmicute Isolated from the Poon Bato Zambales Hyperalkaline Spring.</title>
        <authorList>
            <person name="Aja J.A."/>
            <person name="Lazaro J.E.H."/>
            <person name="Llorin L.D."/>
            <person name="Lim K.R."/>
            <person name="Teodosio J."/>
            <person name="Dalisay D.S."/>
        </authorList>
    </citation>
    <scope>NUCLEOTIDE SEQUENCE [LARGE SCALE GENOMIC DNA]</scope>
    <source>
        <strain evidence="2 3">M3</strain>
    </source>
</reference>
<dbReference type="Gene3D" id="1.10.150.130">
    <property type="match status" value="1"/>
</dbReference>
<keyword evidence="3" id="KW-1185">Reference proteome</keyword>
<accession>A0ABV1MZ30</accession>
<evidence type="ECO:0000313" key="3">
    <source>
        <dbReference type="Proteomes" id="UP001478862"/>
    </source>
</evidence>